<gene>
    <name evidence="1" type="ORF">Xish_03664</name>
</gene>
<dbReference type="RefSeq" id="WP_099119198.1">
    <property type="nucleotide sequence ID" value="NZ_NJAK01000003.1"/>
</dbReference>
<dbReference type="AlphaFoldDB" id="A0A2D0K843"/>
<comment type="caution">
    <text evidence="1">The sequence shown here is derived from an EMBL/GenBank/DDBJ whole genome shotgun (WGS) entry which is preliminary data.</text>
</comment>
<keyword evidence="2" id="KW-1185">Reference proteome</keyword>
<dbReference type="Proteomes" id="UP000222168">
    <property type="component" value="Unassembled WGS sequence"/>
</dbReference>
<proteinExistence type="predicted"/>
<sequence>MIKVNYTYPNKFKFTFDKIDFENCVVNLFQTKAILIESKSQLEATLKQLAKQQDIDVNDIYMEVVI</sequence>
<accession>A0A2D0K843</accession>
<reference evidence="1 2" key="1">
    <citation type="journal article" date="2017" name="Nat. Microbiol.">
        <title>Natural product diversity associated with the nematode symbionts Photorhabdus and Xenorhabdus.</title>
        <authorList>
            <person name="Tobias N.J."/>
            <person name="Wolff H."/>
            <person name="Djahanschiri B."/>
            <person name="Grundmann F."/>
            <person name="Kronenwerth M."/>
            <person name="Shi Y.M."/>
            <person name="Simonyi S."/>
            <person name="Grun P."/>
            <person name="Shapiro-Ilan D."/>
            <person name="Pidot S.J."/>
            <person name="Stinear T.P."/>
            <person name="Ebersberger I."/>
            <person name="Bode H.B."/>
        </authorList>
    </citation>
    <scope>NUCLEOTIDE SEQUENCE [LARGE SCALE GENOMIC DNA]</scope>
    <source>
        <strain evidence="1 2">DSM 22670</strain>
    </source>
</reference>
<dbReference type="EMBL" id="NJAK01000003">
    <property type="protein sequence ID" value="PHM59545.1"/>
    <property type="molecule type" value="Genomic_DNA"/>
</dbReference>
<organism evidence="1 2">
    <name type="scientific">Xenorhabdus ishibashii</name>
    <dbReference type="NCBI Taxonomy" id="1034471"/>
    <lineage>
        <taxon>Bacteria</taxon>
        <taxon>Pseudomonadati</taxon>
        <taxon>Pseudomonadota</taxon>
        <taxon>Gammaproteobacteria</taxon>
        <taxon>Enterobacterales</taxon>
        <taxon>Morganellaceae</taxon>
        <taxon>Xenorhabdus</taxon>
    </lineage>
</organism>
<protein>
    <submittedName>
        <fullName evidence="1">Uncharacterized protein</fullName>
    </submittedName>
</protein>
<evidence type="ECO:0000313" key="1">
    <source>
        <dbReference type="EMBL" id="PHM59545.1"/>
    </source>
</evidence>
<name>A0A2D0K843_9GAMM</name>
<evidence type="ECO:0000313" key="2">
    <source>
        <dbReference type="Proteomes" id="UP000222168"/>
    </source>
</evidence>